<dbReference type="AlphaFoldDB" id="A0AAV4UH75"/>
<evidence type="ECO:0000256" key="2">
    <source>
        <dbReference type="SAM" id="Phobius"/>
    </source>
</evidence>
<proteinExistence type="predicted"/>
<keyword evidence="4" id="KW-1185">Reference proteome</keyword>
<name>A0AAV4UH75_CAEEX</name>
<comment type="caution">
    <text evidence="3">The sequence shown here is derived from an EMBL/GenBank/DDBJ whole genome shotgun (WGS) entry which is preliminary data.</text>
</comment>
<organism evidence="3 4">
    <name type="scientific">Caerostris extrusa</name>
    <name type="common">Bark spider</name>
    <name type="synonym">Caerostris bankana</name>
    <dbReference type="NCBI Taxonomy" id="172846"/>
    <lineage>
        <taxon>Eukaryota</taxon>
        <taxon>Metazoa</taxon>
        <taxon>Ecdysozoa</taxon>
        <taxon>Arthropoda</taxon>
        <taxon>Chelicerata</taxon>
        <taxon>Arachnida</taxon>
        <taxon>Araneae</taxon>
        <taxon>Araneomorphae</taxon>
        <taxon>Entelegynae</taxon>
        <taxon>Araneoidea</taxon>
        <taxon>Araneidae</taxon>
        <taxon>Caerostris</taxon>
    </lineage>
</organism>
<feature type="transmembrane region" description="Helical" evidence="2">
    <location>
        <begin position="63"/>
        <end position="83"/>
    </location>
</feature>
<accession>A0AAV4UH75</accession>
<gene>
    <name evidence="3" type="ORF">CEXT_726301</name>
</gene>
<sequence>MKPWYDSHTHNRNPSVRVSLSGPHPHFDAIHRFYGESDVTVTHERSKQQLSIHEAMERATYPVVPQVIFAILATSAGCMVLLLPETKDCSIPDTVKESVVTDRKSLSKNTEEIWILNKLKNKKPSIKS</sequence>
<feature type="region of interest" description="Disordered" evidence="1">
    <location>
        <begin position="1"/>
        <end position="21"/>
    </location>
</feature>
<keyword evidence="2" id="KW-1133">Transmembrane helix</keyword>
<keyword evidence="2" id="KW-0472">Membrane</keyword>
<evidence type="ECO:0000256" key="1">
    <source>
        <dbReference type="SAM" id="MobiDB-lite"/>
    </source>
</evidence>
<dbReference type="EMBL" id="BPLR01012861">
    <property type="protein sequence ID" value="GIY57113.1"/>
    <property type="molecule type" value="Genomic_DNA"/>
</dbReference>
<reference evidence="3 4" key="1">
    <citation type="submission" date="2021-06" db="EMBL/GenBank/DDBJ databases">
        <title>Caerostris extrusa draft genome.</title>
        <authorList>
            <person name="Kono N."/>
            <person name="Arakawa K."/>
        </authorList>
    </citation>
    <scope>NUCLEOTIDE SEQUENCE [LARGE SCALE GENOMIC DNA]</scope>
</reference>
<evidence type="ECO:0000313" key="4">
    <source>
        <dbReference type="Proteomes" id="UP001054945"/>
    </source>
</evidence>
<keyword evidence="2" id="KW-0812">Transmembrane</keyword>
<protein>
    <submittedName>
        <fullName evidence="3">Uncharacterized protein</fullName>
    </submittedName>
</protein>
<dbReference type="Proteomes" id="UP001054945">
    <property type="component" value="Unassembled WGS sequence"/>
</dbReference>
<evidence type="ECO:0000313" key="3">
    <source>
        <dbReference type="EMBL" id="GIY57113.1"/>
    </source>
</evidence>